<gene>
    <name evidence="1" type="ORF">OMO38_10120</name>
</gene>
<comment type="caution">
    <text evidence="1">The sequence shown here is derived from an EMBL/GenBank/DDBJ whole genome shotgun (WGS) entry which is preliminary data.</text>
</comment>
<protein>
    <recommendedName>
        <fullName evidence="3">Short-chain dehydrogenase</fullName>
    </recommendedName>
</protein>
<name>A0ABT3HYN6_9FLAO</name>
<proteinExistence type="predicted"/>
<dbReference type="RefSeq" id="WP_264750061.1">
    <property type="nucleotide sequence ID" value="NZ_JAPDHW010000006.1"/>
</dbReference>
<dbReference type="SUPFAM" id="SSF51735">
    <property type="entry name" value="NAD(P)-binding Rossmann-fold domains"/>
    <property type="match status" value="1"/>
</dbReference>
<organism evidence="1 2">
    <name type="scientific">Chryseobacterium kimseyorum</name>
    <dbReference type="NCBI Taxonomy" id="2984028"/>
    <lineage>
        <taxon>Bacteria</taxon>
        <taxon>Pseudomonadati</taxon>
        <taxon>Bacteroidota</taxon>
        <taxon>Flavobacteriia</taxon>
        <taxon>Flavobacteriales</taxon>
        <taxon>Weeksellaceae</taxon>
        <taxon>Chryseobacterium group</taxon>
        <taxon>Chryseobacterium</taxon>
    </lineage>
</organism>
<evidence type="ECO:0000313" key="2">
    <source>
        <dbReference type="Proteomes" id="UP001163731"/>
    </source>
</evidence>
<keyword evidence="2" id="KW-1185">Reference proteome</keyword>
<dbReference type="Proteomes" id="UP001163731">
    <property type="component" value="Unassembled WGS sequence"/>
</dbReference>
<dbReference type="Gene3D" id="3.40.50.720">
    <property type="entry name" value="NAD(P)-binding Rossmann-like Domain"/>
    <property type="match status" value="1"/>
</dbReference>
<evidence type="ECO:0000313" key="1">
    <source>
        <dbReference type="EMBL" id="MCW3168876.1"/>
    </source>
</evidence>
<dbReference type="InterPro" id="IPR036291">
    <property type="entry name" value="NAD(P)-bd_dom_sf"/>
</dbReference>
<evidence type="ECO:0008006" key="3">
    <source>
        <dbReference type="Google" id="ProtNLM"/>
    </source>
</evidence>
<accession>A0ABT3HYN6</accession>
<dbReference type="EMBL" id="JAPDHW010000006">
    <property type="protein sequence ID" value="MCW3168876.1"/>
    <property type="molecule type" value="Genomic_DNA"/>
</dbReference>
<sequence length="41" mass="4292">MELKGKTILITGGASGIGLEAAKRFQKSELKSSSQAGINRD</sequence>
<reference evidence="1" key="1">
    <citation type="submission" date="2022-10" db="EMBL/GenBank/DDBJ databases">
        <title>Chryseobacterium babae sp. nov. isolated from the gut of the beetle Oryctes rhinoceros, and Chryseobacterium kimseyorum sp. nov., isolated from a stick insect rearing cage.</title>
        <authorList>
            <person name="Shelomi M."/>
            <person name="Han C.-J."/>
            <person name="Chen W.-M."/>
            <person name="Chen H.-K."/>
            <person name="Liaw S.-J."/>
            <person name="Muhle E."/>
            <person name="Clermont D."/>
        </authorList>
    </citation>
    <scope>NUCLEOTIDE SEQUENCE</scope>
    <source>
        <strain evidence="1">09-1422</strain>
    </source>
</reference>